<evidence type="ECO:0000313" key="3">
    <source>
        <dbReference type="Proteomes" id="UP000595220"/>
    </source>
</evidence>
<dbReference type="AlphaFoldDB" id="A0AAQ0BVY6"/>
<sequence length="530" mass="57298">MNWADIKQWDSAPLQEYALECERKQRKLQETGEDLSTELSRLSGQGQTADAARNALRKRVSEIEEQVNYLISAAEVASAGVQGINEIRANIEDISQLAVSLSVHIDTSGVVSVFESVLRELADVAMDPLAPLKRLTFIRERIATVLTDARALEEKLAGMISALDRGTFDNGVHYSVSGSARPSLPPAGASAQEVASWWSSLSDKDKQWMIENYPEQIGNLDGVDFTSRDKANRIALPQKIAEAEQQLADYERELGDDPTVEQLGELKRLHRQLQALRAIGHTLKKEEEDGTPRFLLGMDTSGPNVLAAVSQNNPDTADHVGVIVPGMTTNVADSLGDYDDKASTMRKNVKEYTDGSVAIVEYLNYDAPQDVDVMSTDKAQAGAQRLAGFLNGLDASREHGAGDAHVTVAAHSYGSTTAGIAATKVGDGVIDDLVQFGSPGSGVQDVGELHVPKGHAWVSAAPYRHDMVQGVGPDATFGKNPDTMPGYRHLSGDVGDTPWHPTGWGEHSSYFKEKTKALDDISRVIAGEKK</sequence>
<evidence type="ECO:0000259" key="1">
    <source>
        <dbReference type="Pfam" id="PF06259"/>
    </source>
</evidence>
<dbReference type="EMBL" id="CP066065">
    <property type="protein sequence ID" value="QQC43899.1"/>
    <property type="molecule type" value="Genomic_DNA"/>
</dbReference>
<feature type="domain" description="DUF1023" evidence="1">
    <location>
        <begin position="304"/>
        <end position="471"/>
    </location>
</feature>
<proteinExistence type="predicted"/>
<dbReference type="RefSeq" id="WP_074633144.1">
    <property type="nucleotide sequence ID" value="NZ_CP066065.1"/>
</dbReference>
<keyword evidence="3" id="KW-1185">Reference proteome</keyword>
<organism evidence="2 3">
    <name type="scientific">Schaalia meyeri</name>
    <dbReference type="NCBI Taxonomy" id="52773"/>
    <lineage>
        <taxon>Bacteria</taxon>
        <taxon>Bacillati</taxon>
        <taxon>Actinomycetota</taxon>
        <taxon>Actinomycetes</taxon>
        <taxon>Actinomycetales</taxon>
        <taxon>Actinomycetaceae</taxon>
        <taxon>Schaalia</taxon>
    </lineage>
</organism>
<dbReference type="Pfam" id="PF06259">
    <property type="entry name" value="Abhydrolase_8"/>
    <property type="match status" value="1"/>
</dbReference>
<dbReference type="Proteomes" id="UP000595220">
    <property type="component" value="Chromosome"/>
</dbReference>
<keyword evidence="2" id="KW-0378">Hydrolase</keyword>
<protein>
    <submittedName>
        <fullName evidence="2">Alpha/beta hydrolase</fullName>
    </submittedName>
</protein>
<accession>A0AAQ0BVY6</accession>
<gene>
    <name evidence="2" type="ORF">I6H42_00165</name>
</gene>
<dbReference type="InterPro" id="IPR010427">
    <property type="entry name" value="DUF1023"/>
</dbReference>
<name>A0AAQ0BVY6_9ACTO</name>
<reference evidence="2 3" key="1">
    <citation type="submission" date="2020-12" db="EMBL/GenBank/DDBJ databases">
        <title>FDA dAtabase for Regulatory Grade micrObial Sequences (FDA-ARGOS): Supporting development and validation of Infectious Disease Dx tests.</title>
        <authorList>
            <person name="Sproer C."/>
            <person name="Gronow S."/>
            <person name="Severitt S."/>
            <person name="Schroder I."/>
            <person name="Tallon L."/>
            <person name="Sadzewicz L."/>
            <person name="Zhao X."/>
            <person name="Boylan J."/>
            <person name="Ott S."/>
            <person name="Bowen H."/>
            <person name="Vavikolanu K."/>
            <person name="Mehta A."/>
            <person name="Aluvathingal J."/>
            <person name="Nadendla S."/>
            <person name="Lowell S."/>
            <person name="Myers T."/>
            <person name="Yan Y."/>
            <person name="Sichtig H."/>
        </authorList>
    </citation>
    <scope>NUCLEOTIDE SEQUENCE [LARGE SCALE GENOMIC DNA]</scope>
    <source>
        <strain evidence="2 3">FDAARGOS_985</strain>
    </source>
</reference>
<evidence type="ECO:0000313" key="2">
    <source>
        <dbReference type="EMBL" id="QQC43899.1"/>
    </source>
</evidence>
<dbReference type="GO" id="GO:0016787">
    <property type="term" value="F:hydrolase activity"/>
    <property type="evidence" value="ECO:0007669"/>
    <property type="project" value="UniProtKB-KW"/>
</dbReference>